<evidence type="ECO:0000313" key="8">
    <source>
        <dbReference type="Proteomes" id="UP000735205"/>
    </source>
</evidence>
<reference evidence="7 8" key="1">
    <citation type="submission" date="2020-02" db="EMBL/GenBank/DDBJ databases">
        <title>Fructobacillus sp. isolated from paper mulberry of Taiwan.</title>
        <authorList>
            <person name="Lin S.-T."/>
        </authorList>
    </citation>
    <scope>NUCLEOTIDE SEQUENCE [LARGE SCALE GENOMIC DNA]</scope>
    <source>
        <strain evidence="7 8">M1-21</strain>
    </source>
</reference>
<keyword evidence="7" id="KW-0378">Hydrolase</keyword>
<dbReference type="InterPro" id="IPR020568">
    <property type="entry name" value="Ribosomal_Su5_D2-typ_SF"/>
</dbReference>
<dbReference type="NCBIfam" id="NF000950">
    <property type="entry name" value="PRK00095.1-3"/>
    <property type="match status" value="1"/>
</dbReference>
<proteinExistence type="inferred from homology"/>
<dbReference type="Gene3D" id="3.30.565.10">
    <property type="entry name" value="Histidine kinase-like ATPase, C-terminal domain"/>
    <property type="match status" value="1"/>
</dbReference>
<dbReference type="InterPro" id="IPR038973">
    <property type="entry name" value="MutL/Mlh/Pms-like"/>
</dbReference>
<dbReference type="Pfam" id="PF08676">
    <property type="entry name" value="MutL_C"/>
    <property type="match status" value="1"/>
</dbReference>
<name>A0ABS5QTH4_9LACO</name>
<dbReference type="RefSeq" id="WP_213792381.1">
    <property type="nucleotide sequence ID" value="NZ_JAAMFJ010000001.1"/>
</dbReference>
<dbReference type="SUPFAM" id="SSF54211">
    <property type="entry name" value="Ribosomal protein S5 domain 2-like"/>
    <property type="match status" value="1"/>
</dbReference>
<dbReference type="Gene3D" id="3.30.230.10">
    <property type="match status" value="1"/>
</dbReference>
<dbReference type="InterPro" id="IPR014721">
    <property type="entry name" value="Ribsml_uS5_D2-typ_fold_subgr"/>
</dbReference>
<dbReference type="NCBIfam" id="TIGR00585">
    <property type="entry name" value="mutl"/>
    <property type="match status" value="1"/>
</dbReference>
<dbReference type="PANTHER" id="PTHR10073:SF12">
    <property type="entry name" value="DNA MISMATCH REPAIR PROTEIN MLH1"/>
    <property type="match status" value="1"/>
</dbReference>
<evidence type="ECO:0000313" key="7">
    <source>
        <dbReference type="EMBL" id="MBS9335810.1"/>
    </source>
</evidence>
<dbReference type="SUPFAM" id="SSF118116">
    <property type="entry name" value="DNA mismatch repair protein MutL"/>
    <property type="match status" value="1"/>
</dbReference>
<dbReference type="CDD" id="cd16926">
    <property type="entry name" value="HATPase_MutL-MLH-PMS-like"/>
    <property type="match status" value="1"/>
</dbReference>
<keyword evidence="7" id="KW-0255">Endonuclease</keyword>
<keyword evidence="8" id="KW-1185">Reference proteome</keyword>
<dbReference type="InterPro" id="IPR037198">
    <property type="entry name" value="MutL_C_sf"/>
</dbReference>
<evidence type="ECO:0000256" key="2">
    <source>
        <dbReference type="ARBA" id="ARBA00022763"/>
    </source>
</evidence>
<accession>A0ABS5QTH4</accession>
<dbReference type="Pfam" id="PF01119">
    <property type="entry name" value="DNA_mis_repair"/>
    <property type="match status" value="1"/>
</dbReference>
<dbReference type="SMART" id="SM00853">
    <property type="entry name" value="MutL_C"/>
    <property type="match status" value="1"/>
</dbReference>
<organism evidence="7 8">
    <name type="scientific">Fructobacillus papyrifericola</name>
    <dbReference type="NCBI Taxonomy" id="2713172"/>
    <lineage>
        <taxon>Bacteria</taxon>
        <taxon>Bacillati</taxon>
        <taxon>Bacillota</taxon>
        <taxon>Bacilli</taxon>
        <taxon>Lactobacillales</taxon>
        <taxon>Lactobacillaceae</taxon>
        <taxon>Fructobacillus</taxon>
    </lineage>
</organism>
<evidence type="ECO:0000256" key="1">
    <source>
        <dbReference type="ARBA" id="ARBA00006082"/>
    </source>
</evidence>
<comment type="similarity">
    <text evidence="1 4">Belongs to the DNA mismatch repair MutL/HexB family.</text>
</comment>
<dbReference type="Pfam" id="PF13589">
    <property type="entry name" value="HATPase_c_3"/>
    <property type="match status" value="1"/>
</dbReference>
<dbReference type="Gene3D" id="3.30.1540.20">
    <property type="entry name" value="MutL, C-terminal domain, dimerisation subdomain"/>
    <property type="match status" value="1"/>
</dbReference>
<evidence type="ECO:0000256" key="4">
    <source>
        <dbReference type="HAMAP-Rule" id="MF_00149"/>
    </source>
</evidence>
<dbReference type="InterPro" id="IPR036890">
    <property type="entry name" value="HATPase_C_sf"/>
</dbReference>
<dbReference type="InterPro" id="IPR042120">
    <property type="entry name" value="MutL_C_dimsub"/>
</dbReference>
<dbReference type="InterPro" id="IPR013507">
    <property type="entry name" value="DNA_mismatch_S5_2-like"/>
</dbReference>
<evidence type="ECO:0000259" key="6">
    <source>
        <dbReference type="SMART" id="SM01340"/>
    </source>
</evidence>
<feature type="domain" description="DNA mismatch repair protein S5" evidence="6">
    <location>
        <begin position="209"/>
        <end position="327"/>
    </location>
</feature>
<keyword evidence="2 4" id="KW-0227">DNA damage</keyword>
<gene>
    <name evidence="4 7" type="primary">mutL</name>
    <name evidence="7" type="ORF">G6R28_00980</name>
</gene>
<dbReference type="SUPFAM" id="SSF55874">
    <property type="entry name" value="ATPase domain of HSP90 chaperone/DNA topoisomerase II/histidine kinase"/>
    <property type="match status" value="1"/>
</dbReference>
<keyword evidence="7" id="KW-0540">Nuclease</keyword>
<comment type="caution">
    <text evidence="7">The sequence shown here is derived from an EMBL/GenBank/DDBJ whole genome shotgun (WGS) entry which is preliminary data.</text>
</comment>
<keyword evidence="3 4" id="KW-0234">DNA repair</keyword>
<dbReference type="CDD" id="cd00782">
    <property type="entry name" value="MutL_Trans"/>
    <property type="match status" value="1"/>
</dbReference>
<dbReference type="InterPro" id="IPR014762">
    <property type="entry name" value="DNA_mismatch_repair_CS"/>
</dbReference>
<dbReference type="InterPro" id="IPR020667">
    <property type="entry name" value="DNA_mismatch_repair_MutL"/>
</dbReference>
<protein>
    <recommendedName>
        <fullName evidence="4">DNA mismatch repair protein MutL</fullName>
    </recommendedName>
</protein>
<dbReference type="PANTHER" id="PTHR10073">
    <property type="entry name" value="DNA MISMATCH REPAIR PROTEIN MLH, PMS, MUTL"/>
    <property type="match status" value="1"/>
</dbReference>
<feature type="domain" description="MutL C-terminal dimerisation" evidence="5">
    <location>
        <begin position="521"/>
        <end position="663"/>
    </location>
</feature>
<dbReference type="GO" id="GO:0004519">
    <property type="term" value="F:endonuclease activity"/>
    <property type="evidence" value="ECO:0007669"/>
    <property type="project" value="UniProtKB-KW"/>
</dbReference>
<comment type="function">
    <text evidence="4">This protein is involved in the repair of mismatches in DNA. It is required for dam-dependent methyl-directed DNA mismatch repair. May act as a 'molecular matchmaker', a protein that promotes the formation of a stable complex between two or more DNA-binding proteins in an ATP-dependent manner without itself being part of a final effector complex.</text>
</comment>
<sequence length="721" mass="80184">MAKIHELSDLLANQIAAGEVIERPASVVKELVENAIDANAQQVDVVLDNAGLDLIKVIDNGDGIEEDQVPLAFVRHATSKIENRHDLFKVMTLGFRGEALPSIASVADVTLQTRTKEAENGFTYQVKGGQVIQQNPAAGRLGTIVSVRNLFYNTPARLKYLKKPQTELSLIVDVVNHLALAHPERALTLTHNGKTLVKTAGNGDLRQVLAAIYDRKTAEKMVDFAGQSEHFKVSGYLTLPEQTRASRSYLAVLVNHRFVKNFSVSNAIIKGYGSKLMVGRFPIGVVSIELDPLLVDVNVHPQKAEIRLSEQGELTDLLTKVIAERLAEENLIPDALVNLGQKEDELAHPGLERTQSPKASQQAANEEKPAILNQAQRGGKLGTLPAIKVNEQAVIQLTDLAYLQDAAVLAFKTRYQDEAYLDPFAAVSAVKPSTVLVEEEQSAEAGRIEFDQVAEPLVDYQVSEHTVSDESVTENAQPALSSFHEQSTVEEKKKVRVENLDLDVDDQATDDNPKGFPNLDYIGQMHGTFLFAQDKDKLYLIDQHAAQERLNYEFYRKQVGEVSDNQQVLLQPLTLTYSTADVLKIMDHREVLLEVGLDVEEFGPNTIALYEHPTWMKADQLADTVKEMIDWVLSGEELTVAAFREKAAIMMSCKRAIKANWHISDAEARTLLADLAKAENPYNCPHGRPVLTAFTLTEMERMFKRIQDSHESWQNYDTHPF</sequence>
<dbReference type="Proteomes" id="UP000735205">
    <property type="component" value="Unassembled WGS sequence"/>
</dbReference>
<dbReference type="InterPro" id="IPR014790">
    <property type="entry name" value="MutL_C"/>
</dbReference>
<evidence type="ECO:0000259" key="5">
    <source>
        <dbReference type="SMART" id="SM00853"/>
    </source>
</evidence>
<dbReference type="Gene3D" id="3.30.1370.100">
    <property type="entry name" value="MutL, C-terminal domain, regulatory subdomain"/>
    <property type="match status" value="1"/>
</dbReference>
<dbReference type="SMART" id="SM01340">
    <property type="entry name" value="DNA_mis_repair"/>
    <property type="match status" value="1"/>
</dbReference>
<dbReference type="InterPro" id="IPR042121">
    <property type="entry name" value="MutL_C_regsub"/>
</dbReference>
<dbReference type="PROSITE" id="PS00058">
    <property type="entry name" value="DNA_MISMATCH_REPAIR_1"/>
    <property type="match status" value="1"/>
</dbReference>
<evidence type="ECO:0000256" key="3">
    <source>
        <dbReference type="ARBA" id="ARBA00023204"/>
    </source>
</evidence>
<dbReference type="HAMAP" id="MF_00149">
    <property type="entry name" value="DNA_mis_repair"/>
    <property type="match status" value="1"/>
</dbReference>
<dbReference type="InterPro" id="IPR002099">
    <property type="entry name" value="MutL/Mlh/PMS"/>
</dbReference>
<dbReference type="EMBL" id="JAAMFJ010000001">
    <property type="protein sequence ID" value="MBS9335810.1"/>
    <property type="molecule type" value="Genomic_DNA"/>
</dbReference>